<feature type="compositionally biased region" description="Acidic residues" evidence="1">
    <location>
        <begin position="391"/>
        <end position="401"/>
    </location>
</feature>
<dbReference type="PANTHER" id="PTHR38848">
    <property type="entry name" value="G-PROTEIN COUPLED RECEPTORS FAMILY 3 PROFILE DOMAIN-CONTAINING PROTEIN"/>
    <property type="match status" value="1"/>
</dbReference>
<keyword evidence="2" id="KW-1133">Transmembrane helix</keyword>
<evidence type="ECO:0000313" key="3">
    <source>
        <dbReference type="EMBL" id="KAG2222834.1"/>
    </source>
</evidence>
<reference evidence="3 4" key="1">
    <citation type="submission" date="2020-12" db="EMBL/GenBank/DDBJ databases">
        <title>Metabolic potential, ecology and presence of endohyphal bacteria is reflected in genomic diversity of Mucoromycotina.</title>
        <authorList>
            <person name="Muszewska A."/>
            <person name="Okrasinska A."/>
            <person name="Steczkiewicz K."/>
            <person name="Drgas O."/>
            <person name="Orlowska M."/>
            <person name="Perlinska-Lenart U."/>
            <person name="Aleksandrzak-Piekarczyk T."/>
            <person name="Szatraj K."/>
            <person name="Zielenkiewicz U."/>
            <person name="Pilsyk S."/>
            <person name="Malc E."/>
            <person name="Mieczkowski P."/>
            <person name="Kruszewska J.S."/>
            <person name="Biernat P."/>
            <person name="Pawlowska J."/>
        </authorList>
    </citation>
    <scope>NUCLEOTIDE SEQUENCE [LARGE SCALE GENOMIC DNA]</scope>
    <source>
        <strain evidence="3 4">CBS 142.35</strain>
    </source>
</reference>
<feature type="transmembrane region" description="Helical" evidence="2">
    <location>
        <begin position="51"/>
        <end position="70"/>
    </location>
</feature>
<feature type="transmembrane region" description="Helical" evidence="2">
    <location>
        <begin position="20"/>
        <end position="39"/>
    </location>
</feature>
<feature type="transmembrane region" description="Helical" evidence="2">
    <location>
        <begin position="90"/>
        <end position="113"/>
    </location>
</feature>
<feature type="compositionally biased region" description="Low complexity" evidence="1">
    <location>
        <begin position="403"/>
        <end position="417"/>
    </location>
</feature>
<dbReference type="OrthoDB" id="3210850at2759"/>
<organism evidence="3 4">
    <name type="scientific">Circinella minor</name>
    <dbReference type="NCBI Taxonomy" id="1195481"/>
    <lineage>
        <taxon>Eukaryota</taxon>
        <taxon>Fungi</taxon>
        <taxon>Fungi incertae sedis</taxon>
        <taxon>Mucoromycota</taxon>
        <taxon>Mucoromycotina</taxon>
        <taxon>Mucoromycetes</taxon>
        <taxon>Mucorales</taxon>
        <taxon>Lichtheimiaceae</taxon>
        <taxon>Circinella</taxon>
    </lineage>
</organism>
<evidence type="ECO:0000313" key="4">
    <source>
        <dbReference type="Proteomes" id="UP000646827"/>
    </source>
</evidence>
<feature type="transmembrane region" description="Helical" evidence="2">
    <location>
        <begin position="166"/>
        <end position="183"/>
    </location>
</feature>
<keyword evidence="2" id="KW-0812">Transmembrane</keyword>
<protein>
    <submittedName>
        <fullName evidence="3">Uncharacterized protein</fullName>
    </submittedName>
</protein>
<feature type="region of interest" description="Disordered" evidence="1">
    <location>
        <begin position="262"/>
        <end position="315"/>
    </location>
</feature>
<dbReference type="PANTHER" id="PTHR38848:SF3">
    <property type="entry name" value="G-PROTEIN COUPLED RECEPTORS FAMILY 3 PROFILE DOMAIN-CONTAINING PROTEIN"/>
    <property type="match status" value="1"/>
</dbReference>
<dbReference type="AlphaFoldDB" id="A0A8H7VQ18"/>
<feature type="transmembrane region" description="Helical" evidence="2">
    <location>
        <begin position="204"/>
        <end position="229"/>
    </location>
</feature>
<dbReference type="EMBL" id="JAEPRB010000073">
    <property type="protein sequence ID" value="KAG2222834.1"/>
    <property type="molecule type" value="Genomic_DNA"/>
</dbReference>
<name>A0A8H7VQ18_9FUNG</name>
<feature type="region of interest" description="Disordered" evidence="1">
    <location>
        <begin position="390"/>
        <end position="428"/>
    </location>
</feature>
<accession>A0A8H7VQ18</accession>
<comment type="caution">
    <text evidence="3">The sequence shown here is derived from an EMBL/GenBank/DDBJ whole genome shotgun (WGS) entry which is preliminary data.</text>
</comment>
<gene>
    <name evidence="3" type="ORF">INT45_000449</name>
</gene>
<keyword evidence="4" id="KW-1185">Reference proteome</keyword>
<keyword evidence="2" id="KW-0472">Membrane</keyword>
<evidence type="ECO:0000256" key="2">
    <source>
        <dbReference type="SAM" id="Phobius"/>
    </source>
</evidence>
<feature type="compositionally biased region" description="Basic and acidic residues" evidence="1">
    <location>
        <begin position="282"/>
        <end position="298"/>
    </location>
</feature>
<feature type="compositionally biased region" description="Low complexity" evidence="1">
    <location>
        <begin position="270"/>
        <end position="279"/>
    </location>
</feature>
<proteinExistence type="predicted"/>
<sequence>MDQHYFDPVPQPDGGELASKIVSLLSIGAMSILFGIKTFNVQFKYLTYSRWLVLVLYIISWGFTCAGMLFVTTNNGNSLSCFLSEMACDIFYSATKIVIYMWLIEKVWVVSSVRQSRWKTRSYKLHMIFLSPYIAIAALLIVFHIAKIEENGVCTIGLEPVASIPLLVYDFIFNLYFTILFVKPLMKIGRSVEMDWKNSRLHEVALRTLAASTVCLLISFANILTLVVLNGEERGVLCLTCCTVDVTINVITIHWVTTNPTGKTSKEHNNVSNSNPNDSLDPDDRTSKRGVQGDHDSKSGSQNGGGANGGHPTIRRQTDLYNLGIDDYIADAMAPAYVATSGGGTVGYAGGGNLGSSNNNSLMQTTTGAVPIGMHEHYRYMNGRFVVVTEKDDDQDDDDTGVESRTSSIQESQSSRKSLTKFGPSAHS</sequence>
<dbReference type="Proteomes" id="UP000646827">
    <property type="component" value="Unassembled WGS sequence"/>
</dbReference>
<evidence type="ECO:0000256" key="1">
    <source>
        <dbReference type="SAM" id="MobiDB-lite"/>
    </source>
</evidence>
<feature type="transmembrane region" description="Helical" evidence="2">
    <location>
        <begin position="125"/>
        <end position="146"/>
    </location>
</feature>